<name>A0AA87SXZ0_9LEPT</name>
<protein>
    <submittedName>
        <fullName evidence="1">Uncharacterized protein</fullName>
    </submittedName>
</protein>
<reference evidence="1 2" key="1">
    <citation type="journal article" date="2014" name="Int. J. Syst. Evol. Microbiol.">
        <title>Leptospira mayottensis sp. nov., a pathogenic species of the genus Leptospira isolated from humans.</title>
        <authorList>
            <person name="Bourhy P."/>
            <person name="Collet L."/>
            <person name="Brisse S."/>
            <person name="Picardeau M."/>
        </authorList>
    </citation>
    <scope>NUCLEOTIDE SEQUENCE [LARGE SCALE GENOMIC DNA]</scope>
    <source>
        <strain evidence="1 2">200901122</strain>
    </source>
</reference>
<organism evidence="1 2">
    <name type="scientific">Leptospira mayottensis 200901122</name>
    <dbReference type="NCBI Taxonomy" id="1193010"/>
    <lineage>
        <taxon>Bacteria</taxon>
        <taxon>Pseudomonadati</taxon>
        <taxon>Spirochaetota</taxon>
        <taxon>Spirochaetia</taxon>
        <taxon>Leptospirales</taxon>
        <taxon>Leptospiraceae</taxon>
        <taxon>Leptospira</taxon>
    </lineage>
</organism>
<proteinExistence type="predicted"/>
<evidence type="ECO:0000313" key="2">
    <source>
        <dbReference type="Proteomes" id="UP000001343"/>
    </source>
</evidence>
<dbReference type="Proteomes" id="UP000001343">
    <property type="component" value="Unassembled WGS sequence"/>
</dbReference>
<dbReference type="AlphaFoldDB" id="A0AA87SXZ0"/>
<evidence type="ECO:0000313" key="1">
    <source>
        <dbReference type="EMBL" id="EKR98774.1"/>
    </source>
</evidence>
<sequence>MTSRVSNTTNYIIVNRDEVKSYINTIGLNKFANTSIPIQEVIRPSEGKTYTQIQKIQIYNDVENANTGIYECFNNYFKSFKLTDNELSPLFHTIGELHDNVSSHSLGTGFSMAQAYKENFEFAISDNGIGFLKEIQNRKPELKVTDDKEAIKWCLQVSNSTKKLDEFSQRLPEGHSGRSPFPNSYVSQRGDGNHHIGYGLYELHKFAKNYSGRLEIVSGLGYYILNFDGSSRLQDLSQNFNGVSISLRFNLMKLKGNLQEKLLQTPLNSSMIIREEDYE</sequence>
<gene>
    <name evidence="1" type="ORF">LEP1GSC125_1514</name>
</gene>
<dbReference type="EMBL" id="AKWM02000068">
    <property type="protein sequence ID" value="EKR98774.1"/>
    <property type="molecule type" value="Genomic_DNA"/>
</dbReference>
<comment type="caution">
    <text evidence="1">The sequence shown here is derived from an EMBL/GenBank/DDBJ whole genome shotgun (WGS) entry which is preliminary data.</text>
</comment>
<accession>A0AA87SXZ0</accession>